<dbReference type="Proteomes" id="UP000542695">
    <property type="component" value="Unassembled WGS sequence"/>
</dbReference>
<evidence type="ECO:0000313" key="1">
    <source>
        <dbReference type="EMBL" id="NWC82165.1"/>
    </source>
</evidence>
<dbReference type="CDD" id="cd00371">
    <property type="entry name" value="HMA"/>
    <property type="match status" value="1"/>
</dbReference>
<gene>
    <name evidence="1" type="ORF">HX798_18000</name>
</gene>
<comment type="caution">
    <text evidence="1">The sequence shown here is derived from an EMBL/GenBank/DDBJ whole genome shotgun (WGS) entry which is preliminary data.</text>
</comment>
<protein>
    <submittedName>
        <fullName evidence="1">Heavy-metal-associated domain-containing protein</fullName>
    </submittedName>
</protein>
<accession>A0A7Y7ZC64</accession>
<sequence length="114" mass="11925">MSGCTKSCGCEPDSVSAGAAAAPSNDETWVSAFSVPGMDCISEEGIIRMALTGLPGLNSLSFDLMNRQLHVFHHGSVDQIAAMLGSLGMAAQLIDTQPATEPVSDTFQSKTLRH</sequence>
<reference evidence="1 2" key="1">
    <citation type="submission" date="2020-04" db="EMBL/GenBank/DDBJ databases">
        <title>Molecular characterization of pseudomonads from Agaricus bisporus reveal novel blotch 2 pathogens in Western Europe.</title>
        <authorList>
            <person name="Taparia T."/>
            <person name="Krijger M."/>
            <person name="Haynes E."/>
            <person name="Elpinstone J.G."/>
            <person name="Noble R."/>
            <person name="Van Der Wolf J."/>
        </authorList>
    </citation>
    <scope>NUCLEOTIDE SEQUENCE [LARGE SCALE GENOMIC DNA]</scope>
    <source>
        <strain evidence="1 2">P7765</strain>
    </source>
</reference>
<proteinExistence type="predicted"/>
<dbReference type="InterPro" id="IPR036163">
    <property type="entry name" value="HMA_dom_sf"/>
</dbReference>
<dbReference type="RefSeq" id="WP_177010721.1">
    <property type="nucleotide sequence ID" value="NZ_JACARV010000053.1"/>
</dbReference>
<name>A0A7Y7ZC64_PSEPU</name>
<evidence type="ECO:0000313" key="2">
    <source>
        <dbReference type="Proteomes" id="UP000542695"/>
    </source>
</evidence>
<dbReference type="EMBL" id="JACARV010000053">
    <property type="protein sequence ID" value="NWC82165.1"/>
    <property type="molecule type" value="Genomic_DNA"/>
</dbReference>
<dbReference type="Gene3D" id="3.30.70.100">
    <property type="match status" value="1"/>
</dbReference>
<dbReference type="InterPro" id="IPR006121">
    <property type="entry name" value="HMA_dom"/>
</dbReference>
<dbReference type="GO" id="GO:0046872">
    <property type="term" value="F:metal ion binding"/>
    <property type="evidence" value="ECO:0007669"/>
    <property type="project" value="InterPro"/>
</dbReference>
<organism evidence="1 2">
    <name type="scientific">Pseudomonas putida</name>
    <name type="common">Arthrobacter siderocapsulatus</name>
    <dbReference type="NCBI Taxonomy" id="303"/>
    <lineage>
        <taxon>Bacteria</taxon>
        <taxon>Pseudomonadati</taxon>
        <taxon>Pseudomonadota</taxon>
        <taxon>Gammaproteobacteria</taxon>
        <taxon>Pseudomonadales</taxon>
        <taxon>Pseudomonadaceae</taxon>
        <taxon>Pseudomonas</taxon>
    </lineage>
</organism>
<dbReference type="AlphaFoldDB" id="A0A7Y7ZC64"/>
<dbReference type="SUPFAM" id="SSF55008">
    <property type="entry name" value="HMA, heavy metal-associated domain"/>
    <property type="match status" value="1"/>
</dbReference>